<evidence type="ECO:0000313" key="3">
    <source>
        <dbReference type="EMBL" id="MBB5045508.1"/>
    </source>
</evidence>
<dbReference type="Pfam" id="PF04748">
    <property type="entry name" value="Polysacc_deac_2"/>
    <property type="match status" value="1"/>
</dbReference>
<feature type="transmembrane region" description="Helical" evidence="2">
    <location>
        <begin position="22"/>
        <end position="47"/>
    </location>
</feature>
<feature type="compositionally biased region" description="Low complexity" evidence="1">
    <location>
        <begin position="407"/>
        <end position="425"/>
    </location>
</feature>
<feature type="region of interest" description="Disordered" evidence="1">
    <location>
        <begin position="67"/>
        <end position="103"/>
    </location>
</feature>
<reference evidence="3 4" key="1">
    <citation type="submission" date="2020-08" db="EMBL/GenBank/DDBJ databases">
        <title>Genomic Encyclopedia of Type Strains, Phase IV (KMG-IV): sequencing the most valuable type-strain genomes for metagenomic binning, comparative biology and taxonomic classification.</title>
        <authorList>
            <person name="Goeker M."/>
        </authorList>
    </citation>
    <scope>NUCLEOTIDE SEQUENCE [LARGE SCALE GENOMIC DNA]</scope>
    <source>
        <strain evidence="3 4">DSM 12706</strain>
    </source>
</reference>
<accession>A0A7W7Z052</accession>
<dbReference type="CDD" id="cd10936">
    <property type="entry name" value="CE4_DAC2"/>
    <property type="match status" value="1"/>
</dbReference>
<organism evidence="3 4">
    <name type="scientific">Rhodopseudomonas rhenobacensis</name>
    <dbReference type="NCBI Taxonomy" id="87461"/>
    <lineage>
        <taxon>Bacteria</taxon>
        <taxon>Pseudomonadati</taxon>
        <taxon>Pseudomonadota</taxon>
        <taxon>Alphaproteobacteria</taxon>
        <taxon>Hyphomicrobiales</taxon>
        <taxon>Nitrobacteraceae</taxon>
        <taxon>Rhodopseudomonas</taxon>
    </lineage>
</organism>
<keyword evidence="4" id="KW-1185">Reference proteome</keyword>
<feature type="region of interest" description="Disordered" evidence="1">
    <location>
        <begin position="406"/>
        <end position="425"/>
    </location>
</feature>
<gene>
    <name evidence="3" type="ORF">HNR60_000237</name>
</gene>
<dbReference type="AlphaFoldDB" id="A0A7W7Z052"/>
<dbReference type="GO" id="GO:0005975">
    <property type="term" value="P:carbohydrate metabolic process"/>
    <property type="evidence" value="ECO:0007669"/>
    <property type="project" value="InterPro"/>
</dbReference>
<dbReference type="EMBL" id="JACHIH010000001">
    <property type="protein sequence ID" value="MBB5045508.1"/>
    <property type="molecule type" value="Genomic_DNA"/>
</dbReference>
<keyword evidence="2" id="KW-1133">Transmembrane helix</keyword>
<evidence type="ECO:0000256" key="1">
    <source>
        <dbReference type="SAM" id="MobiDB-lite"/>
    </source>
</evidence>
<dbReference type="PANTHER" id="PTHR30105">
    <property type="entry name" value="UNCHARACTERIZED YIBQ-RELATED"/>
    <property type="match status" value="1"/>
</dbReference>
<evidence type="ECO:0000313" key="4">
    <source>
        <dbReference type="Proteomes" id="UP000542353"/>
    </source>
</evidence>
<feature type="compositionally biased region" description="Basic and acidic residues" evidence="1">
    <location>
        <begin position="78"/>
        <end position="98"/>
    </location>
</feature>
<keyword evidence="2" id="KW-0472">Membrane</keyword>
<comment type="caution">
    <text evidence="3">The sequence shown here is derived from an EMBL/GenBank/DDBJ whole genome shotgun (WGS) entry which is preliminary data.</text>
</comment>
<dbReference type="SUPFAM" id="SSF88713">
    <property type="entry name" value="Glycoside hydrolase/deacetylase"/>
    <property type="match status" value="1"/>
</dbReference>
<dbReference type="Gene3D" id="3.20.20.370">
    <property type="entry name" value="Glycoside hydrolase/deacetylase"/>
    <property type="match status" value="1"/>
</dbReference>
<proteinExistence type="predicted"/>
<evidence type="ECO:0000256" key="2">
    <source>
        <dbReference type="SAM" id="Phobius"/>
    </source>
</evidence>
<dbReference type="InterPro" id="IPR006837">
    <property type="entry name" value="Divergent_DAC"/>
</dbReference>
<evidence type="ECO:0008006" key="5">
    <source>
        <dbReference type="Google" id="ProtNLM"/>
    </source>
</evidence>
<keyword evidence="2" id="KW-0812">Transmembrane</keyword>
<protein>
    <recommendedName>
        <fullName evidence="5">Divergent polysaccharide deacetylase</fullName>
    </recommendedName>
</protein>
<name>A0A7W7Z052_9BRAD</name>
<sequence>MTTDELSAPLGQKRPAKREFRLPFSGTQAIAALLGLVLLAFFGFAIFNSNPQGGEPMVRMAIRPEPAADKPPAADAAKAGKTETHDTAAKAERHDKAPPAELPGQKTVTIIDGSSGARQQVVIPGDGSEAAAAPAANIDPKLLEKSRYGMIPVIADGVKPFNAYASASDADRAKAARLPSIAIVVGGLGVGAAKTTDAIMKLPAAVTLAFTPYGSDPAKLVERARAQRHEILLQIPMEPFDYPDNDPGPQTLLTSLPPEQNIDRLHWHLSRFQGYIGLTNFMGGRFVTVDASLQPIVREAAKRGLGYLDDGASPRSLATTIAAGQPLPFAKADLSIDAVPTALEIDKALYRLESLARDNGNAVGVASALPISIERIAAWSRSLESRGLLLVPLTTAMLKSKSGQGGAAQVPAAAAEPAGHAAKSH</sequence>
<dbReference type="RefSeq" id="WP_184253367.1">
    <property type="nucleotide sequence ID" value="NZ_JACHIH010000001.1"/>
</dbReference>
<dbReference type="Proteomes" id="UP000542353">
    <property type="component" value="Unassembled WGS sequence"/>
</dbReference>
<dbReference type="InterPro" id="IPR011330">
    <property type="entry name" value="Glyco_hydro/deAcase_b/a-brl"/>
</dbReference>
<dbReference type="PANTHER" id="PTHR30105:SF2">
    <property type="entry name" value="DIVERGENT POLYSACCHARIDE DEACETYLASE SUPERFAMILY"/>
    <property type="match status" value="1"/>
</dbReference>